<dbReference type="Proteomes" id="UP001501666">
    <property type="component" value="Unassembled WGS sequence"/>
</dbReference>
<keyword evidence="3" id="KW-1185">Reference proteome</keyword>
<name>A0ABN3R7Q6_9ACTN</name>
<dbReference type="EMBL" id="BAAATE010000002">
    <property type="protein sequence ID" value="GAA2645845.1"/>
    <property type="molecule type" value="Genomic_DNA"/>
</dbReference>
<protein>
    <submittedName>
        <fullName evidence="2">Uncharacterized protein</fullName>
    </submittedName>
</protein>
<reference evidence="2 3" key="1">
    <citation type="journal article" date="2019" name="Int. J. Syst. Evol. Microbiol.">
        <title>The Global Catalogue of Microorganisms (GCM) 10K type strain sequencing project: providing services to taxonomists for standard genome sequencing and annotation.</title>
        <authorList>
            <consortium name="The Broad Institute Genomics Platform"/>
            <consortium name="The Broad Institute Genome Sequencing Center for Infectious Disease"/>
            <person name="Wu L."/>
            <person name="Ma J."/>
        </authorList>
    </citation>
    <scope>NUCLEOTIDE SEQUENCE [LARGE SCALE GENOMIC DNA]</scope>
    <source>
        <strain evidence="2 3">JCM 6835</strain>
    </source>
</reference>
<feature type="region of interest" description="Disordered" evidence="1">
    <location>
        <begin position="57"/>
        <end position="81"/>
    </location>
</feature>
<evidence type="ECO:0000256" key="1">
    <source>
        <dbReference type="SAM" id="MobiDB-lite"/>
    </source>
</evidence>
<comment type="caution">
    <text evidence="2">The sequence shown here is derived from an EMBL/GenBank/DDBJ whole genome shotgun (WGS) entry which is preliminary data.</text>
</comment>
<sequence length="134" mass="14896">MGFSAFTGFRAGAPGIDWEPDGDLPGRGTAGALRLEKQIDWMDPICRLRRVSWPWTWGAGEPRQSRSLRPAEGEQAGSRAASCRRRSVSWVAITGRSRSVMEPSSTGAPTPEVRAQRGRREREGEFRPQRTART</sequence>
<organism evidence="2 3">
    <name type="scientific">Nonomuraea recticatena</name>
    <dbReference type="NCBI Taxonomy" id="46178"/>
    <lineage>
        <taxon>Bacteria</taxon>
        <taxon>Bacillati</taxon>
        <taxon>Actinomycetota</taxon>
        <taxon>Actinomycetes</taxon>
        <taxon>Streptosporangiales</taxon>
        <taxon>Streptosporangiaceae</taxon>
        <taxon>Nonomuraea</taxon>
    </lineage>
</organism>
<evidence type="ECO:0000313" key="2">
    <source>
        <dbReference type="EMBL" id="GAA2645845.1"/>
    </source>
</evidence>
<proteinExistence type="predicted"/>
<evidence type="ECO:0000313" key="3">
    <source>
        <dbReference type="Proteomes" id="UP001501666"/>
    </source>
</evidence>
<accession>A0ABN3R7Q6</accession>
<feature type="region of interest" description="Disordered" evidence="1">
    <location>
        <begin position="95"/>
        <end position="134"/>
    </location>
</feature>
<feature type="compositionally biased region" description="Basic and acidic residues" evidence="1">
    <location>
        <begin position="114"/>
        <end position="128"/>
    </location>
</feature>
<gene>
    <name evidence="2" type="ORF">GCM10010412_008070</name>
</gene>